<evidence type="ECO:0000256" key="10">
    <source>
        <dbReference type="ARBA" id="ARBA00032162"/>
    </source>
</evidence>
<evidence type="ECO:0000256" key="7">
    <source>
        <dbReference type="ARBA" id="ARBA00022723"/>
    </source>
</evidence>
<dbReference type="PROSITE" id="PS51462">
    <property type="entry name" value="NUDIX"/>
    <property type="match status" value="1"/>
</dbReference>
<gene>
    <name evidence="15" type="primary">nudK</name>
    <name evidence="15" type="ORF">YEW_EU20880</name>
</gene>
<dbReference type="Pfam" id="PF00293">
    <property type="entry name" value="NUDIX"/>
    <property type="match status" value="1"/>
</dbReference>
<dbReference type="AlphaFoldDB" id="F4MYY7"/>
<evidence type="ECO:0000256" key="2">
    <source>
        <dbReference type="ARBA" id="ARBA00001946"/>
    </source>
</evidence>
<evidence type="ECO:0000256" key="8">
    <source>
        <dbReference type="ARBA" id="ARBA00022801"/>
    </source>
</evidence>
<dbReference type="PANTHER" id="PTHR11839:SF18">
    <property type="entry name" value="NUDIX HYDROLASE DOMAIN-CONTAINING PROTEIN"/>
    <property type="match status" value="1"/>
</dbReference>
<dbReference type="SUPFAM" id="SSF55811">
    <property type="entry name" value="Nudix"/>
    <property type="match status" value="1"/>
</dbReference>
<keyword evidence="7 12" id="KW-0479">Metal-binding</keyword>
<dbReference type="GO" id="GO:0006753">
    <property type="term" value="P:nucleoside phosphate metabolic process"/>
    <property type="evidence" value="ECO:0007669"/>
    <property type="project" value="TreeGrafter"/>
</dbReference>
<sequence length="204" mass="23009">MKFYVAVGSQKGTMSVKIENIRSELLSKNWFKLHKYTFDLIDDNGTSVQQIREVYDRGNGATILLYNRPNGTVLLINQFRMPTYVNGNPDGMLLETCAGLLDNDSPEECIRREAMEETGYQIDSVQKLFEAYMSPGGVTEIIHFFAAEYHSDQKVTDDVGVEDEVIEVVELPFTEAIAMIADGRIKDGKTIMLLQYAQIHGVLK</sequence>
<dbReference type="FunFam" id="3.90.79.10:FF:000010">
    <property type="entry name" value="GDP-mannose pyrophosphatase NudK"/>
    <property type="match status" value="1"/>
</dbReference>
<comment type="function">
    <text evidence="3">Nucleoside diphosphate sugar hydrolase that hydrolyzes GDP-mannose as its preferred substrate, yielding GMP and mannose-1-phosphate.</text>
</comment>
<protein>
    <recommendedName>
        <fullName evidence="6">GDP-mannose pyrophosphatase</fullName>
    </recommendedName>
    <alternativeName>
        <fullName evidence="10">GDP-mannose hydrolase</fullName>
    </alternativeName>
    <alternativeName>
        <fullName evidence="11">GDPMK</fullName>
    </alternativeName>
</protein>
<dbReference type="PANTHER" id="PTHR11839">
    <property type="entry name" value="UDP/ADP-SUGAR PYROPHOSPHATASE"/>
    <property type="match status" value="1"/>
</dbReference>
<dbReference type="InterPro" id="IPR000086">
    <property type="entry name" value="NUDIX_hydrolase_dom"/>
</dbReference>
<dbReference type="NCBIfam" id="NF011585">
    <property type="entry name" value="PRK15009.1"/>
    <property type="match status" value="1"/>
</dbReference>
<dbReference type="EMBL" id="FR718561">
    <property type="protein sequence ID" value="CBX71045.1"/>
    <property type="molecule type" value="Genomic_DNA"/>
</dbReference>
<feature type="domain" description="Nudix hydrolase" evidence="14">
    <location>
        <begin position="56"/>
        <end position="193"/>
    </location>
</feature>
<feature type="binding site" evidence="12">
    <location>
        <position position="98"/>
    </location>
    <ligand>
        <name>Mg(2+)</name>
        <dbReference type="ChEBI" id="CHEBI:18420"/>
        <label>1</label>
    </ligand>
</feature>
<evidence type="ECO:0000256" key="9">
    <source>
        <dbReference type="ARBA" id="ARBA00022842"/>
    </source>
</evidence>
<feature type="binding site" evidence="12">
    <location>
        <position position="117"/>
    </location>
    <ligand>
        <name>Mg(2+)</name>
        <dbReference type="ChEBI" id="CHEBI:18420"/>
        <label>1</label>
    </ligand>
</feature>
<accession>F4MYY7</accession>
<evidence type="ECO:0000256" key="12">
    <source>
        <dbReference type="PIRSR" id="PIRSR604385-2"/>
    </source>
</evidence>
<reference evidence="15" key="1">
    <citation type="journal article" date="2011" name="BMC Genomics">
        <title>Shotgun sequencing of Yersinia enterocolitica strain W22703 (biotype 2, serotype O:9): genomic evidence for oscillation between invertebrates and mammals.</title>
        <authorList>
            <person name="Fuchs T.M."/>
            <person name="Brandt K."/>
            <person name="Starke M."/>
            <person name="Rattei T."/>
        </authorList>
    </citation>
    <scope>NUCLEOTIDE SEQUENCE</scope>
</reference>
<evidence type="ECO:0000256" key="3">
    <source>
        <dbReference type="ARBA" id="ARBA00003707"/>
    </source>
</evidence>
<evidence type="ECO:0000259" key="14">
    <source>
        <dbReference type="PROSITE" id="PS51462"/>
    </source>
</evidence>
<comment type="catalytic activity">
    <reaction evidence="1">
        <text>GDP-alpha-D-mannose + H2O = alpha-D-mannose 1-phosphate + GMP + 2 H(+)</text>
        <dbReference type="Rhea" id="RHEA:27978"/>
        <dbReference type="ChEBI" id="CHEBI:15377"/>
        <dbReference type="ChEBI" id="CHEBI:15378"/>
        <dbReference type="ChEBI" id="CHEBI:57527"/>
        <dbReference type="ChEBI" id="CHEBI:58115"/>
        <dbReference type="ChEBI" id="CHEBI:58409"/>
    </reaction>
</comment>
<evidence type="ECO:0000256" key="5">
    <source>
        <dbReference type="ARBA" id="ARBA00011738"/>
    </source>
</evidence>
<proteinExistence type="inferred from homology"/>
<evidence type="ECO:0000256" key="4">
    <source>
        <dbReference type="ARBA" id="ARBA00007275"/>
    </source>
</evidence>
<name>F4MYY7_YEREN</name>
<evidence type="ECO:0000313" key="15">
    <source>
        <dbReference type="EMBL" id="CBX71045.1"/>
    </source>
</evidence>
<feature type="binding site" evidence="12">
    <location>
        <position position="164"/>
    </location>
    <ligand>
        <name>Mg(2+)</name>
        <dbReference type="ChEBI" id="CHEBI:18420"/>
        <label>1</label>
    </ligand>
</feature>
<dbReference type="GO" id="GO:0046872">
    <property type="term" value="F:metal ion binding"/>
    <property type="evidence" value="ECO:0007669"/>
    <property type="project" value="UniProtKB-KW"/>
</dbReference>
<dbReference type="GO" id="GO:0016818">
    <property type="term" value="F:hydrolase activity, acting on acid anhydrides, in phosphorus-containing anhydrides"/>
    <property type="evidence" value="ECO:0007669"/>
    <property type="project" value="InterPro"/>
</dbReference>
<evidence type="ECO:0000256" key="6">
    <source>
        <dbReference type="ARBA" id="ARBA00016377"/>
    </source>
</evidence>
<dbReference type="InterPro" id="IPR004385">
    <property type="entry name" value="NDP_pyrophosphatase"/>
</dbReference>
<dbReference type="Gene3D" id="3.90.79.10">
    <property type="entry name" value="Nucleoside Triphosphate Pyrophosphohydrolase"/>
    <property type="match status" value="1"/>
</dbReference>
<dbReference type="InterPro" id="IPR015797">
    <property type="entry name" value="NUDIX_hydrolase-like_dom_sf"/>
</dbReference>
<dbReference type="GO" id="GO:0005829">
    <property type="term" value="C:cytosol"/>
    <property type="evidence" value="ECO:0007669"/>
    <property type="project" value="TreeGrafter"/>
</dbReference>
<keyword evidence="9 12" id="KW-0460">Magnesium</keyword>
<feature type="binding site" evidence="12">
    <location>
        <position position="113"/>
    </location>
    <ligand>
        <name>Mg(2+)</name>
        <dbReference type="ChEBI" id="CHEBI:18420"/>
        <label>1</label>
    </ligand>
</feature>
<keyword evidence="8" id="KW-0378">Hydrolase</keyword>
<organism evidence="15">
    <name type="scientific">Yersinia enterocolitica W22703</name>
    <dbReference type="NCBI Taxonomy" id="913028"/>
    <lineage>
        <taxon>Bacteria</taxon>
        <taxon>Pseudomonadati</taxon>
        <taxon>Pseudomonadota</taxon>
        <taxon>Gammaproteobacteria</taxon>
        <taxon>Enterobacterales</taxon>
        <taxon>Yersiniaceae</taxon>
        <taxon>Yersinia</taxon>
    </lineage>
</organism>
<dbReference type="CDD" id="cd24157">
    <property type="entry name" value="NUDIX_GDPMK"/>
    <property type="match status" value="1"/>
</dbReference>
<comment type="cofactor">
    <cofactor evidence="2 12">
        <name>Mg(2+)</name>
        <dbReference type="ChEBI" id="CHEBI:18420"/>
    </cofactor>
</comment>
<comment type="similarity">
    <text evidence="4">Belongs to the Nudix hydrolase family. NudK subfamily.</text>
</comment>
<evidence type="ECO:0000256" key="13">
    <source>
        <dbReference type="PIRSR" id="PIRSR604385-3"/>
    </source>
</evidence>
<dbReference type="GO" id="GO:0019693">
    <property type="term" value="P:ribose phosphate metabolic process"/>
    <property type="evidence" value="ECO:0007669"/>
    <property type="project" value="TreeGrafter"/>
</dbReference>
<dbReference type="NCBIfam" id="TIGR00052">
    <property type="entry name" value="nudix-type nucleoside diphosphatase, YffH/AdpP family"/>
    <property type="match status" value="1"/>
</dbReference>
<evidence type="ECO:0000256" key="11">
    <source>
        <dbReference type="ARBA" id="ARBA00032272"/>
    </source>
</evidence>
<evidence type="ECO:0000256" key="1">
    <source>
        <dbReference type="ARBA" id="ARBA00000847"/>
    </source>
</evidence>
<feature type="short sequence motif" description="Nudix box" evidence="13">
    <location>
        <begin position="99"/>
        <end position="120"/>
    </location>
</feature>
<comment type="subunit">
    <text evidence="5">Homodimer.</text>
</comment>